<feature type="transmembrane region" description="Helical" evidence="6">
    <location>
        <begin position="158"/>
        <end position="181"/>
    </location>
</feature>
<accession>A0A918XTC9</accession>
<dbReference type="GO" id="GO:0005886">
    <property type="term" value="C:plasma membrane"/>
    <property type="evidence" value="ECO:0007669"/>
    <property type="project" value="UniProtKB-SubCell"/>
</dbReference>
<evidence type="ECO:0000313" key="7">
    <source>
        <dbReference type="EMBL" id="GHD51803.1"/>
    </source>
</evidence>
<name>A0A918XTC9_9PROT</name>
<dbReference type="RefSeq" id="WP_189990307.1">
    <property type="nucleotide sequence ID" value="NZ_BMZS01000005.1"/>
</dbReference>
<dbReference type="GO" id="GO:0015171">
    <property type="term" value="F:amino acid transmembrane transporter activity"/>
    <property type="evidence" value="ECO:0007669"/>
    <property type="project" value="TreeGrafter"/>
</dbReference>
<evidence type="ECO:0000256" key="2">
    <source>
        <dbReference type="ARBA" id="ARBA00022475"/>
    </source>
</evidence>
<keyword evidence="4 6" id="KW-1133">Transmembrane helix</keyword>
<keyword evidence="2" id="KW-1003">Cell membrane</keyword>
<dbReference type="InterPro" id="IPR001123">
    <property type="entry name" value="LeuE-type"/>
</dbReference>
<evidence type="ECO:0000256" key="1">
    <source>
        <dbReference type="ARBA" id="ARBA00004651"/>
    </source>
</evidence>
<dbReference type="AlphaFoldDB" id="A0A918XTC9"/>
<dbReference type="PANTHER" id="PTHR30086">
    <property type="entry name" value="ARGININE EXPORTER PROTEIN ARGO"/>
    <property type="match status" value="1"/>
</dbReference>
<feature type="transmembrane region" description="Helical" evidence="6">
    <location>
        <begin position="193"/>
        <end position="213"/>
    </location>
</feature>
<proteinExistence type="predicted"/>
<feature type="transmembrane region" description="Helical" evidence="6">
    <location>
        <begin position="50"/>
        <end position="71"/>
    </location>
</feature>
<feature type="transmembrane region" description="Helical" evidence="6">
    <location>
        <begin position="129"/>
        <end position="152"/>
    </location>
</feature>
<dbReference type="Proteomes" id="UP000630353">
    <property type="component" value="Unassembled WGS sequence"/>
</dbReference>
<dbReference type="EMBL" id="BMZS01000005">
    <property type="protein sequence ID" value="GHD51803.1"/>
    <property type="molecule type" value="Genomic_DNA"/>
</dbReference>
<keyword evidence="8" id="KW-1185">Reference proteome</keyword>
<evidence type="ECO:0000313" key="8">
    <source>
        <dbReference type="Proteomes" id="UP000630353"/>
    </source>
</evidence>
<keyword evidence="5 6" id="KW-0472">Membrane</keyword>
<evidence type="ECO:0000256" key="4">
    <source>
        <dbReference type="ARBA" id="ARBA00022989"/>
    </source>
</evidence>
<dbReference type="PANTHER" id="PTHR30086:SF20">
    <property type="entry name" value="ARGININE EXPORTER PROTEIN ARGO-RELATED"/>
    <property type="match status" value="1"/>
</dbReference>
<sequence length="220" mass="22415">MAATDSEFAMDLLPTFASIALVNLVAWITPGPNMIAVMSASLSRGRRAGLLTGLGLSAGATVWAGLAMVGVASLFDLFPHAVLALRMAGAGYLVWLGLKSLRAALGPGPGGHAAPAAPARAGSAFRTGLLVSLTNPKAALFFGSVLTAFVPAEATDGVLAAVVLLCSVLAVACHSITATVFSTDCAVRFFRRARRSIGMLFGLTFLGLGLAVACDSVRRP</sequence>
<evidence type="ECO:0000256" key="6">
    <source>
        <dbReference type="SAM" id="Phobius"/>
    </source>
</evidence>
<comment type="caution">
    <text evidence="7">The sequence shown here is derived from an EMBL/GenBank/DDBJ whole genome shotgun (WGS) entry which is preliminary data.</text>
</comment>
<feature type="transmembrane region" description="Helical" evidence="6">
    <location>
        <begin position="12"/>
        <end position="29"/>
    </location>
</feature>
<dbReference type="Pfam" id="PF01810">
    <property type="entry name" value="LysE"/>
    <property type="match status" value="1"/>
</dbReference>
<reference evidence="7" key="1">
    <citation type="journal article" date="2014" name="Int. J. Syst. Evol. Microbiol.">
        <title>Complete genome sequence of Corynebacterium casei LMG S-19264T (=DSM 44701T), isolated from a smear-ripened cheese.</title>
        <authorList>
            <consortium name="US DOE Joint Genome Institute (JGI-PGF)"/>
            <person name="Walter F."/>
            <person name="Albersmeier A."/>
            <person name="Kalinowski J."/>
            <person name="Ruckert C."/>
        </authorList>
    </citation>
    <scope>NUCLEOTIDE SEQUENCE</scope>
    <source>
        <strain evidence="7">KCTC 42651</strain>
    </source>
</reference>
<gene>
    <name evidence="7" type="ORF">GCM10017083_26640</name>
</gene>
<reference evidence="7" key="2">
    <citation type="submission" date="2020-09" db="EMBL/GenBank/DDBJ databases">
        <authorList>
            <person name="Sun Q."/>
            <person name="Kim S."/>
        </authorList>
    </citation>
    <scope>NUCLEOTIDE SEQUENCE</scope>
    <source>
        <strain evidence="7">KCTC 42651</strain>
    </source>
</reference>
<keyword evidence="3 6" id="KW-0812">Transmembrane</keyword>
<comment type="subcellular location">
    <subcellularLocation>
        <location evidence="1">Cell membrane</location>
        <topology evidence="1">Multi-pass membrane protein</topology>
    </subcellularLocation>
</comment>
<feature type="transmembrane region" description="Helical" evidence="6">
    <location>
        <begin position="77"/>
        <end position="98"/>
    </location>
</feature>
<evidence type="ECO:0000256" key="5">
    <source>
        <dbReference type="ARBA" id="ARBA00023136"/>
    </source>
</evidence>
<organism evidence="7 8">
    <name type="scientific">Thalassobaculum fulvum</name>
    <dbReference type="NCBI Taxonomy" id="1633335"/>
    <lineage>
        <taxon>Bacteria</taxon>
        <taxon>Pseudomonadati</taxon>
        <taxon>Pseudomonadota</taxon>
        <taxon>Alphaproteobacteria</taxon>
        <taxon>Rhodospirillales</taxon>
        <taxon>Thalassobaculaceae</taxon>
        <taxon>Thalassobaculum</taxon>
    </lineage>
</organism>
<evidence type="ECO:0000256" key="3">
    <source>
        <dbReference type="ARBA" id="ARBA00022692"/>
    </source>
</evidence>
<protein>
    <submittedName>
        <fullName evidence="7">Threonine efflux protein</fullName>
    </submittedName>
</protein>